<dbReference type="InterPro" id="IPR018848">
    <property type="entry name" value="WIYLD_domain"/>
</dbReference>
<dbReference type="AlphaFoldDB" id="A0AAN7REN5"/>
<dbReference type="FunFam" id="2.170.270.10:FF:000046">
    <property type="entry name" value="SET-domain containing protein lysine methyltransferase family protein"/>
    <property type="match status" value="1"/>
</dbReference>
<dbReference type="Gene3D" id="1.10.8.850">
    <property type="entry name" value="Histone-lysine N methyltransferase , C-terminal domain-like"/>
    <property type="match status" value="1"/>
</dbReference>
<evidence type="ECO:0000256" key="8">
    <source>
        <dbReference type="SAM" id="MobiDB-lite"/>
    </source>
</evidence>
<dbReference type="SUPFAM" id="SSF82199">
    <property type="entry name" value="SET domain"/>
    <property type="match status" value="1"/>
</dbReference>
<gene>
    <name evidence="11" type="ORF">SAY86_021279</name>
</gene>
<reference evidence="11 12" key="1">
    <citation type="journal article" date="2023" name="Hortic Res">
        <title>Pangenome of water caltrop reveals structural variations and asymmetric subgenome divergence after allopolyploidization.</title>
        <authorList>
            <person name="Zhang X."/>
            <person name="Chen Y."/>
            <person name="Wang L."/>
            <person name="Yuan Y."/>
            <person name="Fang M."/>
            <person name="Shi L."/>
            <person name="Lu R."/>
            <person name="Comes H.P."/>
            <person name="Ma Y."/>
            <person name="Chen Y."/>
            <person name="Huang G."/>
            <person name="Zhou Y."/>
            <person name="Zheng Z."/>
            <person name="Qiu Y."/>
        </authorList>
    </citation>
    <scope>NUCLEOTIDE SEQUENCE [LARGE SCALE GENOMIC DNA]</scope>
    <source>
        <strain evidence="11">F231</strain>
    </source>
</reference>
<dbReference type="Gene3D" id="2.170.270.10">
    <property type="entry name" value="SET domain"/>
    <property type="match status" value="1"/>
</dbReference>
<comment type="subcellular location">
    <subcellularLocation>
        <location evidence="2">Chromosome</location>
    </subcellularLocation>
    <subcellularLocation>
        <location evidence="1">Nucleus</location>
    </subcellularLocation>
</comment>
<keyword evidence="4" id="KW-0808">Transferase</keyword>
<evidence type="ECO:0000259" key="10">
    <source>
        <dbReference type="PROSITE" id="PS50867"/>
    </source>
</evidence>
<dbReference type="GO" id="GO:0005694">
    <property type="term" value="C:chromosome"/>
    <property type="evidence" value="ECO:0007669"/>
    <property type="project" value="UniProtKB-SubCell"/>
</dbReference>
<dbReference type="SMART" id="SM00468">
    <property type="entry name" value="PreSET"/>
    <property type="match status" value="1"/>
</dbReference>
<evidence type="ECO:0000256" key="2">
    <source>
        <dbReference type="ARBA" id="ARBA00004286"/>
    </source>
</evidence>
<dbReference type="InterPro" id="IPR001214">
    <property type="entry name" value="SET_dom"/>
</dbReference>
<keyword evidence="5" id="KW-0479">Metal-binding</keyword>
<dbReference type="CDD" id="cd10538">
    <property type="entry name" value="SET_SETDB-like"/>
    <property type="match status" value="1"/>
</dbReference>
<dbReference type="PANTHER" id="PTHR46450">
    <property type="entry name" value="INACTIVE HISTONE-LYSINE N-METHYLTRANSFERASE SUVR1-RELATED"/>
    <property type="match status" value="1"/>
</dbReference>
<sequence>MAPHPKVLQAFKVTRALGIPDEEIKPVLKHLLRVFERNWNFIEEDNYRTLVDSYYELRKNKRTEDGHGSSSGKDDYKGSSVSSQTQGKVISLGNNKSIDLVEPIITSEENLPHTIAKVHSSGPSVSLINSSPGDNSNITLAHSHEIVDCEESSGKNNGSLKRGIVIDSTPSARVGSSTEVIVGLSAHEGPILRSDNGSELKRRRRASNPDPDESRSSTEVAEQKPITLAKKRTIRTIPDIAKRTENVEISLVDEVGNEKLPCFNYIPHSIIYQNARVQVSLARISDDDCCLSCSGNCLSSEFPCACTSETCGEFAYTLEGQLKEEFLEACIEMKNNPQQQHYVYCEDCPIERAKNEFMPEKCKGHLLRKFIKECWRRCGCDMQCGNRVVQRGMTCKLQVFATREGKGWGLRTLQNIPKGTFVCEYIGEIVTNSELHDRNMSNGSKRHTYPVTLDADWGSERGLQDEDALCLDATYNGNVARFINHRCCDANLIDIPIQIETPDRHYYHLAFFTTRAVQAYEELNWDYGIDFDDVDHPIKAFRCRCGSKLCRNKTQRRPYAVELKNVCIPAHEVHYAFPTLRLEHKFS</sequence>
<dbReference type="Pfam" id="PF10440">
    <property type="entry name" value="WIYLD"/>
    <property type="match status" value="1"/>
</dbReference>
<evidence type="ECO:0008006" key="13">
    <source>
        <dbReference type="Google" id="ProtNLM"/>
    </source>
</evidence>
<organism evidence="11 12">
    <name type="scientific">Trapa natans</name>
    <name type="common">Water chestnut</name>
    <dbReference type="NCBI Taxonomy" id="22666"/>
    <lineage>
        <taxon>Eukaryota</taxon>
        <taxon>Viridiplantae</taxon>
        <taxon>Streptophyta</taxon>
        <taxon>Embryophyta</taxon>
        <taxon>Tracheophyta</taxon>
        <taxon>Spermatophyta</taxon>
        <taxon>Magnoliopsida</taxon>
        <taxon>eudicotyledons</taxon>
        <taxon>Gunneridae</taxon>
        <taxon>Pentapetalae</taxon>
        <taxon>rosids</taxon>
        <taxon>malvids</taxon>
        <taxon>Myrtales</taxon>
        <taxon>Lythraceae</taxon>
        <taxon>Trapa</taxon>
    </lineage>
</organism>
<keyword evidence="12" id="KW-1185">Reference proteome</keyword>
<dbReference type="InterPro" id="IPR043017">
    <property type="entry name" value="WIYLD_dom_sf"/>
</dbReference>
<dbReference type="InterPro" id="IPR007728">
    <property type="entry name" value="Pre-SET_dom"/>
</dbReference>
<feature type="compositionally biased region" description="Basic and acidic residues" evidence="8">
    <location>
        <begin position="62"/>
        <end position="77"/>
    </location>
</feature>
<dbReference type="InterPro" id="IPR046341">
    <property type="entry name" value="SET_dom_sf"/>
</dbReference>
<dbReference type="GO" id="GO:0042054">
    <property type="term" value="F:histone methyltransferase activity"/>
    <property type="evidence" value="ECO:0007669"/>
    <property type="project" value="InterPro"/>
</dbReference>
<comment type="caution">
    <text evidence="11">The sequence shown here is derived from an EMBL/GenBank/DDBJ whole genome shotgun (WGS) entry which is preliminary data.</text>
</comment>
<evidence type="ECO:0000256" key="5">
    <source>
        <dbReference type="ARBA" id="ARBA00022723"/>
    </source>
</evidence>
<dbReference type="GO" id="GO:0005634">
    <property type="term" value="C:nucleus"/>
    <property type="evidence" value="ECO:0007669"/>
    <property type="project" value="UniProtKB-SubCell"/>
</dbReference>
<keyword evidence="3" id="KW-0158">Chromosome</keyword>
<protein>
    <recommendedName>
        <fullName evidence="13">Histone-lysine N-methyltransferase SUVR4</fullName>
    </recommendedName>
</protein>
<evidence type="ECO:0000256" key="7">
    <source>
        <dbReference type="ARBA" id="ARBA00023242"/>
    </source>
</evidence>
<name>A0AAN7REN5_TRANT</name>
<dbReference type="GO" id="GO:0008270">
    <property type="term" value="F:zinc ion binding"/>
    <property type="evidence" value="ECO:0007669"/>
    <property type="project" value="InterPro"/>
</dbReference>
<evidence type="ECO:0000313" key="11">
    <source>
        <dbReference type="EMBL" id="KAK4800792.1"/>
    </source>
</evidence>
<dbReference type="PANTHER" id="PTHR46450:SF24">
    <property type="entry name" value="HISTONE-LYSINE N-METHYLTRANSFERASE SUVR4"/>
    <property type="match status" value="1"/>
</dbReference>
<dbReference type="PROSITE" id="PS50280">
    <property type="entry name" value="SET"/>
    <property type="match status" value="1"/>
</dbReference>
<dbReference type="EMBL" id="JAXQNO010000003">
    <property type="protein sequence ID" value="KAK4800792.1"/>
    <property type="molecule type" value="Genomic_DNA"/>
</dbReference>
<feature type="domain" description="Pre-SET" evidence="10">
    <location>
        <begin position="293"/>
        <end position="392"/>
    </location>
</feature>
<proteinExistence type="predicted"/>
<evidence type="ECO:0000256" key="3">
    <source>
        <dbReference type="ARBA" id="ARBA00022454"/>
    </source>
</evidence>
<evidence type="ECO:0000256" key="4">
    <source>
        <dbReference type="ARBA" id="ARBA00022679"/>
    </source>
</evidence>
<dbReference type="InterPro" id="IPR025776">
    <property type="entry name" value="SUVR4/1/2"/>
</dbReference>
<dbReference type="SMART" id="SM00317">
    <property type="entry name" value="SET"/>
    <property type="match status" value="1"/>
</dbReference>
<evidence type="ECO:0000256" key="1">
    <source>
        <dbReference type="ARBA" id="ARBA00004123"/>
    </source>
</evidence>
<feature type="region of interest" description="Disordered" evidence="8">
    <location>
        <begin position="62"/>
        <end position="88"/>
    </location>
</feature>
<feature type="domain" description="SET" evidence="9">
    <location>
        <begin position="395"/>
        <end position="528"/>
    </location>
</feature>
<dbReference type="Proteomes" id="UP001346149">
    <property type="component" value="Unassembled WGS sequence"/>
</dbReference>
<evidence type="ECO:0000256" key="6">
    <source>
        <dbReference type="ARBA" id="ARBA00022833"/>
    </source>
</evidence>
<accession>A0AAN7REN5</accession>
<evidence type="ECO:0000313" key="12">
    <source>
        <dbReference type="Proteomes" id="UP001346149"/>
    </source>
</evidence>
<dbReference type="Pfam" id="PF00856">
    <property type="entry name" value="SET"/>
    <property type="match status" value="1"/>
</dbReference>
<keyword evidence="6" id="KW-0862">Zinc</keyword>
<keyword evidence="7" id="KW-0539">Nucleus</keyword>
<feature type="region of interest" description="Disordered" evidence="8">
    <location>
        <begin position="192"/>
        <end position="224"/>
    </location>
</feature>
<evidence type="ECO:0000259" key="9">
    <source>
        <dbReference type="PROSITE" id="PS50280"/>
    </source>
</evidence>
<dbReference type="PROSITE" id="PS50867">
    <property type="entry name" value="PRE_SET"/>
    <property type="match status" value="1"/>
</dbReference>
<dbReference type="PROSITE" id="PS51580">
    <property type="entry name" value="SAM_MT43_3"/>
    <property type="match status" value="1"/>
</dbReference>